<organism evidence="1 2">
    <name type="scientific">Nocardia seriolae</name>
    <dbReference type="NCBI Taxonomy" id="37332"/>
    <lineage>
        <taxon>Bacteria</taxon>
        <taxon>Bacillati</taxon>
        <taxon>Actinomycetota</taxon>
        <taxon>Actinomycetes</taxon>
        <taxon>Mycobacteriales</taxon>
        <taxon>Nocardiaceae</taxon>
        <taxon>Nocardia</taxon>
    </lineage>
</organism>
<protein>
    <submittedName>
        <fullName evidence="1">Uncharacterized protein</fullName>
    </submittedName>
</protein>
<dbReference type="Proteomes" id="UP000037179">
    <property type="component" value="Unassembled WGS sequence"/>
</dbReference>
<proteinExistence type="predicted"/>
<dbReference type="EMBL" id="BBYQ01000029">
    <property type="protein sequence ID" value="GAP28146.1"/>
    <property type="molecule type" value="Genomic_DNA"/>
</dbReference>
<accession>A0A0B8N8D5</accession>
<dbReference type="AlphaFoldDB" id="A0A0B8N8D5"/>
<dbReference type="GeneID" id="93372399"/>
<name>A0A0B8N8D5_9NOCA</name>
<evidence type="ECO:0000313" key="2">
    <source>
        <dbReference type="Proteomes" id="UP000037179"/>
    </source>
</evidence>
<dbReference type="OrthoDB" id="5178565at2"/>
<keyword evidence="2" id="KW-1185">Reference proteome</keyword>
<evidence type="ECO:0000313" key="1">
    <source>
        <dbReference type="EMBL" id="GAP28146.1"/>
    </source>
</evidence>
<gene>
    <name evidence="1" type="ORF">NSK11_contig00029-0007</name>
</gene>
<dbReference type="RefSeq" id="WP_052086269.1">
    <property type="nucleotide sequence ID" value="NZ_AP017900.1"/>
</dbReference>
<reference evidence="2" key="1">
    <citation type="submission" date="2015-07" db="EMBL/GenBank/DDBJ databases">
        <title>Nocardia seriolae U-1 whole genome shotgun sequence.</title>
        <authorList>
            <person name="Imajoh M."/>
            <person name="Fukumoto Y."/>
            <person name="Sukeda M."/>
            <person name="Yamane J."/>
            <person name="Yamasaki K."/>
            <person name="Shimizu M."/>
            <person name="Ohnishi K."/>
            <person name="Oshima S."/>
        </authorList>
    </citation>
    <scope>NUCLEOTIDE SEQUENCE [LARGE SCALE GENOMIC DNA]</scope>
    <source>
        <strain evidence="2">U-1</strain>
    </source>
</reference>
<comment type="caution">
    <text evidence="1">The sequence shown here is derived from an EMBL/GenBank/DDBJ whole genome shotgun (WGS) entry which is preliminary data.</text>
</comment>
<sequence length="118" mass="13083">MSELVTVIREHAADRRLSKLTNYRNILFDTMVHGQDIAIPLGRTIDIPVAAAADRAVQVGWPVWDRHRLDWIRLCATDIDWCHGTGAEIRGPIVALLLAATGRTATLDQLTGDGLVRF</sequence>
<reference evidence="1 2" key="2">
    <citation type="journal article" date="2016" name="Genome Announc.">
        <title>Draft Genome Sequence of Erythromycin- and Oxytetracycline-Sensitive Nocardia seriolae Strain U-1 (NBRC 110359).</title>
        <authorList>
            <person name="Imajoh M."/>
            <person name="Sukeda M."/>
            <person name="Shimizu M."/>
            <person name="Yamane J."/>
            <person name="Ohnishi K."/>
            <person name="Oshima S."/>
        </authorList>
    </citation>
    <scope>NUCLEOTIDE SEQUENCE [LARGE SCALE GENOMIC DNA]</scope>
    <source>
        <strain evidence="1 2">U-1</strain>
    </source>
</reference>